<evidence type="ECO:0000313" key="1">
    <source>
        <dbReference type="EMBL" id="EMS31662.1"/>
    </source>
</evidence>
<gene>
    <name evidence="1" type="ORF">C943_01933</name>
</gene>
<name>M7XT20_9BACT</name>
<evidence type="ECO:0000313" key="2">
    <source>
        <dbReference type="Proteomes" id="UP000010953"/>
    </source>
</evidence>
<accession>M7XT20</accession>
<keyword evidence="2" id="KW-1185">Reference proteome</keyword>
<dbReference type="STRING" id="1239962.C943_01933"/>
<protein>
    <submittedName>
        <fullName evidence="1">Uncharacterized protein</fullName>
    </submittedName>
</protein>
<dbReference type="AlphaFoldDB" id="M7XT20"/>
<comment type="caution">
    <text evidence="1">The sequence shown here is derived from an EMBL/GenBank/DDBJ whole genome shotgun (WGS) entry which is preliminary data.</text>
</comment>
<organism evidence="1 2">
    <name type="scientific">Mariniradius saccharolyticus AK6</name>
    <dbReference type="NCBI Taxonomy" id="1239962"/>
    <lineage>
        <taxon>Bacteria</taxon>
        <taxon>Pseudomonadati</taxon>
        <taxon>Bacteroidota</taxon>
        <taxon>Cytophagia</taxon>
        <taxon>Cytophagales</taxon>
        <taxon>Cyclobacteriaceae</taxon>
        <taxon>Mariniradius</taxon>
    </lineage>
</organism>
<reference evidence="1" key="1">
    <citation type="submission" date="2013-01" db="EMBL/GenBank/DDBJ databases">
        <title>Genome assembly of Mariniradius saccharolyticus AK6.</title>
        <authorList>
            <person name="Vaidya B."/>
            <person name="Khatri I."/>
            <person name="Tanuku N.R.S."/>
            <person name="Subramanian S."/>
            <person name="Pinnaka A."/>
        </authorList>
    </citation>
    <scope>NUCLEOTIDE SEQUENCE [LARGE SCALE GENOMIC DNA]</scope>
    <source>
        <strain evidence="1">AK6</strain>
    </source>
</reference>
<dbReference type="EMBL" id="AMZY02000018">
    <property type="protein sequence ID" value="EMS31662.1"/>
    <property type="molecule type" value="Genomic_DNA"/>
</dbReference>
<proteinExistence type="predicted"/>
<dbReference type="Proteomes" id="UP000010953">
    <property type="component" value="Unassembled WGS sequence"/>
</dbReference>
<dbReference type="InParanoid" id="M7XT20"/>
<sequence length="72" mass="7930">MARFHEFALHLDPSGYIVIKEKNVVPVSGEQPGDSQSNSTCTSGYDNIFHRNILGLRTFFAGKSGPGSFIER</sequence>